<dbReference type="Gene3D" id="3.40.50.200">
    <property type="entry name" value="Peptidase S8/S53 domain"/>
    <property type="match status" value="1"/>
</dbReference>
<dbReference type="Proteomes" id="UP000001062">
    <property type="component" value="Chromosome"/>
</dbReference>
<evidence type="ECO:0000313" key="4">
    <source>
        <dbReference type="Proteomes" id="UP000001062"/>
    </source>
</evidence>
<gene>
    <name evidence="3" type="ordered locus">Marme_2333</name>
</gene>
<dbReference type="GO" id="GO:0006508">
    <property type="term" value="P:proteolysis"/>
    <property type="evidence" value="ECO:0007669"/>
    <property type="project" value="UniProtKB-KW"/>
</dbReference>
<dbReference type="RefSeq" id="WP_013661479.1">
    <property type="nucleotide sequence ID" value="NC_015276.1"/>
</dbReference>
<evidence type="ECO:0000256" key="1">
    <source>
        <dbReference type="PROSITE-ProRule" id="PRU01032"/>
    </source>
</evidence>
<feature type="active site" description="Charge relay system" evidence="1">
    <location>
        <position position="106"/>
    </location>
</feature>
<evidence type="ECO:0000313" key="3">
    <source>
        <dbReference type="EMBL" id="ADZ91574.1"/>
    </source>
</evidence>
<evidence type="ECO:0000259" key="2">
    <source>
        <dbReference type="PROSITE" id="PS51695"/>
    </source>
</evidence>
<feature type="domain" description="Peptidase S53" evidence="2">
    <location>
        <begin position="36"/>
        <end position="375"/>
    </location>
</feature>
<reference evidence="3 4" key="1">
    <citation type="journal article" date="2012" name="Stand. Genomic Sci.">
        <title>Complete genome sequence of the melanogenic marine bacterium Marinomonas mediterranea type strain (MMB-1(T)).</title>
        <authorList>
            <person name="Lucas-Elio P."/>
            <person name="Goodwin L."/>
            <person name="Woyke T."/>
            <person name="Pitluck S."/>
            <person name="Nolan M."/>
            <person name="Kyrpides N.C."/>
            <person name="Detter J.C."/>
            <person name="Copeland A."/>
            <person name="Teshima H."/>
            <person name="Bruce D."/>
            <person name="Detter C."/>
            <person name="Tapia R."/>
            <person name="Han S."/>
            <person name="Land M.L."/>
            <person name="Ivanova N."/>
            <person name="Mikhailova N."/>
            <person name="Johnston A.W."/>
            <person name="Sanchez-Amat A."/>
        </authorList>
    </citation>
    <scope>NUCLEOTIDE SEQUENCE [LARGE SCALE GENOMIC DNA]</scope>
    <source>
        <strain evidence="4">ATCC 700492 / JCM 21426 / NBRC 103028 / MMB-1</strain>
    </source>
</reference>
<dbReference type="PANTHER" id="PTHR14218:SF15">
    <property type="entry name" value="TRIPEPTIDYL-PEPTIDASE 1"/>
    <property type="match status" value="1"/>
</dbReference>
<sequence length="385" mass="41762">MEQFTPNTSVTTPFSGSENPFLNSVSQRLKQALSHYHTPKAVADFYQFPENLGEGQTIGVMTLGGAFNPEELNAYCKHFNIDMPEVSIVGTEPVLSEENKKFADLETNMDIQLIAGLTPKAKIVLYYGKDFCDAFQDIIDDKENTPSVINICWAIGEKYLTRKEKETLLSQANQLCERGVTLLAASGDEGIFQSGTTAKRRVPGINLPAGFPNVIACGGTALTPSGIETVWNEAPFSSGGGFSLMTPAPEFQTEALSHYNHCHPEIGTHNIATPDLSANASIEYPSAVMRDGKLAKAWGTSTSAPILTALIARIKTELKNPFGDINALLYQHIGSDVFNSKIEGENGYPSGHKWNPCVGLGSPNGMKLLAAIKQYLSENKVDHNM</sequence>
<dbReference type="STRING" id="717774.Marme_2333"/>
<dbReference type="GO" id="GO:0004252">
    <property type="term" value="F:serine-type endopeptidase activity"/>
    <property type="evidence" value="ECO:0007669"/>
    <property type="project" value="UniProtKB-UniRule"/>
</dbReference>
<dbReference type="PANTHER" id="PTHR14218">
    <property type="entry name" value="PROTEASE S8 TRIPEPTIDYL PEPTIDASE I CLN2"/>
    <property type="match status" value="1"/>
</dbReference>
<dbReference type="OrthoDB" id="9002785at2"/>
<dbReference type="SUPFAM" id="SSF52743">
    <property type="entry name" value="Subtilisin-like"/>
    <property type="match status" value="1"/>
</dbReference>
<protein>
    <submittedName>
        <fullName evidence="3">Peptidase S53 propeptide</fullName>
    </submittedName>
</protein>
<dbReference type="HOGENOM" id="CLU_012501_0_1_6"/>
<comment type="caution">
    <text evidence="1">Lacks conserved residue(s) required for the propagation of feature annotation.</text>
</comment>
<dbReference type="PATRIC" id="fig|717774.3.peg.2405"/>
<organism evidence="3 4">
    <name type="scientific">Marinomonas mediterranea (strain ATCC 700492 / JCM 21426 / NBRC 103028 / MMB-1)</name>
    <dbReference type="NCBI Taxonomy" id="717774"/>
    <lineage>
        <taxon>Bacteria</taxon>
        <taxon>Pseudomonadati</taxon>
        <taxon>Pseudomonadota</taxon>
        <taxon>Gammaproteobacteria</taxon>
        <taxon>Oceanospirillales</taxon>
        <taxon>Oceanospirillaceae</taxon>
        <taxon>Marinomonas</taxon>
    </lineage>
</organism>
<keyword evidence="1" id="KW-0720">Serine protease</keyword>
<keyword evidence="4" id="KW-1185">Reference proteome</keyword>
<dbReference type="GO" id="GO:0008240">
    <property type="term" value="F:tripeptidyl-peptidase activity"/>
    <property type="evidence" value="ECO:0007669"/>
    <property type="project" value="TreeGrafter"/>
</dbReference>
<accession>F2JU62</accession>
<dbReference type="CDD" id="cd04056">
    <property type="entry name" value="Peptidases_S53"/>
    <property type="match status" value="1"/>
</dbReference>
<dbReference type="InterPro" id="IPR000209">
    <property type="entry name" value="Peptidase_S8/S53_dom"/>
</dbReference>
<feature type="active site" description="Charge relay system" evidence="1">
    <location>
        <position position="301"/>
    </location>
</feature>
<dbReference type="eggNOG" id="COG4934">
    <property type="taxonomic scope" value="Bacteria"/>
</dbReference>
<keyword evidence="1" id="KW-0378">Hydrolase</keyword>
<dbReference type="EMBL" id="CP002583">
    <property type="protein sequence ID" value="ADZ91574.1"/>
    <property type="molecule type" value="Genomic_DNA"/>
</dbReference>
<keyword evidence="1" id="KW-0645">Protease</keyword>
<dbReference type="PROSITE" id="PS51695">
    <property type="entry name" value="SEDOLISIN"/>
    <property type="match status" value="1"/>
</dbReference>
<name>F2JU62_MARM1</name>
<dbReference type="KEGG" id="mme:Marme_2333"/>
<dbReference type="InterPro" id="IPR050819">
    <property type="entry name" value="Tripeptidyl-peptidase_I"/>
</dbReference>
<proteinExistence type="predicted"/>
<dbReference type="AlphaFoldDB" id="F2JU62"/>
<dbReference type="InterPro" id="IPR030400">
    <property type="entry name" value="Sedolisin_dom"/>
</dbReference>
<dbReference type="InterPro" id="IPR036852">
    <property type="entry name" value="Peptidase_S8/S53_dom_sf"/>
</dbReference>
<dbReference type="Pfam" id="PF00082">
    <property type="entry name" value="Peptidase_S8"/>
    <property type="match status" value="1"/>
</dbReference>
<feature type="active site" description="Charge relay system" evidence="1">
    <location>
        <position position="110"/>
    </location>
</feature>